<accession>A0A3G1KTG9</accession>
<evidence type="ECO:0000313" key="2">
    <source>
        <dbReference type="Proteomes" id="UP000323521"/>
    </source>
</evidence>
<gene>
    <name evidence="1" type="ORF">DCMF_14435</name>
</gene>
<reference evidence="1 2" key="1">
    <citation type="submission" date="2016-10" db="EMBL/GenBank/DDBJ databases">
        <title>Complete Genome Sequence of Peptococcaceae strain DCMF.</title>
        <authorList>
            <person name="Edwards R.J."/>
            <person name="Holland S.I."/>
            <person name="Deshpande N.P."/>
            <person name="Wong Y.K."/>
            <person name="Ertan H."/>
            <person name="Manefield M."/>
            <person name="Russell T.L."/>
            <person name="Lee M.J."/>
        </authorList>
    </citation>
    <scope>NUCLEOTIDE SEQUENCE [LARGE SCALE GENOMIC DNA]</scope>
    <source>
        <strain evidence="1 2">DCMF</strain>
    </source>
</reference>
<dbReference type="AlphaFoldDB" id="A0A3G1KTG9"/>
<proteinExistence type="predicted"/>
<organism evidence="1 2">
    <name type="scientific">Formimonas warabiya</name>
    <dbReference type="NCBI Taxonomy" id="1761012"/>
    <lineage>
        <taxon>Bacteria</taxon>
        <taxon>Bacillati</taxon>
        <taxon>Bacillota</taxon>
        <taxon>Clostridia</taxon>
        <taxon>Eubacteriales</taxon>
        <taxon>Peptococcaceae</taxon>
        <taxon>Candidatus Formimonas</taxon>
    </lineage>
</organism>
<evidence type="ECO:0000313" key="1">
    <source>
        <dbReference type="EMBL" id="ATW25803.1"/>
    </source>
</evidence>
<dbReference type="EMBL" id="CP017634">
    <property type="protein sequence ID" value="ATW25803.1"/>
    <property type="molecule type" value="Genomic_DNA"/>
</dbReference>
<dbReference type="RefSeq" id="WP_214659351.1">
    <property type="nucleotide sequence ID" value="NZ_CP017634.1"/>
</dbReference>
<sequence length="109" mass="12845">MISQQQLKFNYHEIRDYCTMMSDMISEDNFRKINEYTDGWISLIYIILMGLEKGIPVGMSSFIDELIEKAMFNAYESQIQNFLLDLSIMNSFTADQALFVTQEKKLLKY</sequence>
<protein>
    <submittedName>
        <fullName evidence="1">Uncharacterized protein</fullName>
    </submittedName>
</protein>
<dbReference type="Proteomes" id="UP000323521">
    <property type="component" value="Chromosome"/>
</dbReference>
<dbReference type="KEGG" id="fwa:DCMF_14435"/>
<name>A0A3G1KTG9_FORW1</name>
<keyword evidence="2" id="KW-1185">Reference proteome</keyword>